<evidence type="ECO:0000313" key="2">
    <source>
        <dbReference type="EMBL" id="KAA6471605.1"/>
    </source>
</evidence>
<dbReference type="RefSeq" id="WP_150157974.1">
    <property type="nucleotide sequence ID" value="NZ_QSMZ01000003.1"/>
</dbReference>
<dbReference type="GO" id="GO:0003677">
    <property type="term" value="F:DNA binding"/>
    <property type="evidence" value="ECO:0007669"/>
    <property type="project" value="InterPro"/>
</dbReference>
<proteinExistence type="predicted"/>
<evidence type="ECO:0000256" key="1">
    <source>
        <dbReference type="ARBA" id="ARBA00023172"/>
    </source>
</evidence>
<dbReference type="Proteomes" id="UP000323321">
    <property type="component" value="Unassembled WGS sequence"/>
</dbReference>
<dbReference type="SUPFAM" id="SSF56349">
    <property type="entry name" value="DNA breaking-rejoining enzymes"/>
    <property type="match status" value="1"/>
</dbReference>
<gene>
    <name evidence="2" type="ORF">DX932_04605</name>
</gene>
<dbReference type="InterPro" id="IPR013762">
    <property type="entry name" value="Integrase-like_cat_sf"/>
</dbReference>
<organism evidence="2 3">
    <name type="scientific">Bacillus cereus</name>
    <dbReference type="NCBI Taxonomy" id="1396"/>
    <lineage>
        <taxon>Bacteria</taxon>
        <taxon>Bacillati</taxon>
        <taxon>Bacillota</taxon>
        <taxon>Bacilli</taxon>
        <taxon>Bacillales</taxon>
        <taxon>Bacillaceae</taxon>
        <taxon>Bacillus</taxon>
        <taxon>Bacillus cereus group</taxon>
    </lineage>
</organism>
<comment type="caution">
    <text evidence="2">The sequence shown here is derived from an EMBL/GenBank/DDBJ whole genome shotgun (WGS) entry which is preliminary data.</text>
</comment>
<keyword evidence="1" id="KW-0233">DNA recombination</keyword>
<dbReference type="GO" id="GO:0006310">
    <property type="term" value="P:DNA recombination"/>
    <property type="evidence" value="ECO:0007669"/>
    <property type="project" value="UniProtKB-KW"/>
</dbReference>
<dbReference type="EMBL" id="QSMZ01000003">
    <property type="protein sequence ID" value="KAA6471605.1"/>
    <property type="molecule type" value="Genomic_DNA"/>
</dbReference>
<sequence length="571" mass="68267">MPANQENLTQNISIELDEFNAYSFTSQDMIEDVKHIIEEAKQHKIMIEGDIDSNTWKFISKSRYVSVVFKFNELEEHLLFLGIKENSVINSLKCWIMTNLFNRSIESLRKYYDYIKEFILLTRGFDEKHLDATRLFLQYECNDSKRWNLCIPILNYLDFYENIDKNNEYRKMLVDLKKEIDIEKVSGKVRSLPTPQDILSFSWVLEDYMSKVDVEDKHYFQYYPLYIWWVLSNKIPMRPSEFCGISRNSLSKGNDRFYIKLPRIKQKNNSHKIQIIDTFAISKEIYQKIERYIDLTHQFGTSVTLISPKSFKRTVLSSYKEDRFTYTDLQYLLNRFYDEIVDILYNLKYKDRISPGDTRHFAFLNLMRLAYHPVEIARLGGHTSLQAQYHYQQHMEYWVDVEIVQMMYRLNLGQNKEKKEDTDSNFGVCNKLSLIDEEFLYEKVLKPNNSDFKEKLAIGYCTDPNMYCQTEKCFFCDYWRISEEEYLEKKIIIEREQQNCNNEIPRLITTMNNLYKIALKEGLSEEDVSEFSLSFNQDLHYTKKELDSALHKAVNFASKLNFKKGSDYDDR</sequence>
<dbReference type="Gene3D" id="1.10.443.10">
    <property type="entry name" value="Intergrase catalytic core"/>
    <property type="match status" value="1"/>
</dbReference>
<dbReference type="AlphaFoldDB" id="A0A9W7USW6"/>
<reference evidence="2 3" key="1">
    <citation type="submission" date="2018-08" db="EMBL/GenBank/DDBJ databases">
        <title>Bacillus phenotypic plasticity.</title>
        <authorList>
            <person name="Hurtado E."/>
        </authorList>
    </citation>
    <scope>NUCLEOTIDE SEQUENCE [LARGE SCALE GENOMIC DNA]</scope>
    <source>
        <strain evidence="2 3">111b</strain>
    </source>
</reference>
<dbReference type="GO" id="GO:0015074">
    <property type="term" value="P:DNA integration"/>
    <property type="evidence" value="ECO:0007669"/>
    <property type="project" value="InterPro"/>
</dbReference>
<dbReference type="InterPro" id="IPR011010">
    <property type="entry name" value="DNA_brk_join_enz"/>
</dbReference>
<name>A0A9W7USW6_BACCE</name>
<protein>
    <submittedName>
        <fullName evidence="2">Site-specific integrase</fullName>
    </submittedName>
</protein>
<accession>A0A9W7USW6</accession>
<evidence type="ECO:0000313" key="3">
    <source>
        <dbReference type="Proteomes" id="UP000323321"/>
    </source>
</evidence>